<dbReference type="Pfam" id="PF01984">
    <property type="entry name" value="dsDNA_bind"/>
    <property type="match status" value="1"/>
</dbReference>
<accession>A0A1Q3A8P2</accession>
<dbReference type="InterPro" id="IPR036883">
    <property type="entry name" value="PDCD5-like_sf"/>
</dbReference>
<comment type="similarity">
    <text evidence="1">Belongs to the PDCD5 family.</text>
</comment>
<dbReference type="SUPFAM" id="SSF46950">
    <property type="entry name" value="Double-stranded DNA-binding domain"/>
    <property type="match status" value="1"/>
</dbReference>
<dbReference type="InterPro" id="IPR002836">
    <property type="entry name" value="PDCD5-like"/>
</dbReference>
<dbReference type="Proteomes" id="UP000187013">
    <property type="component" value="Unassembled WGS sequence"/>
</dbReference>
<evidence type="ECO:0000256" key="2">
    <source>
        <dbReference type="SAM" id="MobiDB-lite"/>
    </source>
</evidence>
<feature type="region of interest" description="Disordered" evidence="2">
    <location>
        <begin position="14"/>
        <end position="42"/>
    </location>
</feature>
<dbReference type="Gene3D" id="1.10.8.140">
    <property type="entry name" value="PDCD5-like"/>
    <property type="match status" value="1"/>
</dbReference>
<protein>
    <recommendedName>
        <fullName evidence="5">DNA-binding TFAR19-related protein</fullName>
    </recommendedName>
</protein>
<dbReference type="EMBL" id="BDGX01000033">
    <property type="protein sequence ID" value="GAV52094.1"/>
    <property type="molecule type" value="Genomic_DNA"/>
</dbReference>
<dbReference type="GO" id="GO:0003677">
    <property type="term" value="F:DNA binding"/>
    <property type="evidence" value="ECO:0007669"/>
    <property type="project" value="InterPro"/>
</dbReference>
<dbReference type="GO" id="GO:0005829">
    <property type="term" value="C:cytosol"/>
    <property type="evidence" value="ECO:0007669"/>
    <property type="project" value="TreeGrafter"/>
</dbReference>
<evidence type="ECO:0000256" key="1">
    <source>
        <dbReference type="ARBA" id="ARBA00010490"/>
    </source>
</evidence>
<evidence type="ECO:0000313" key="3">
    <source>
        <dbReference type="EMBL" id="GAV52094.1"/>
    </source>
</evidence>
<dbReference type="PANTHER" id="PTHR10840">
    <property type="entry name" value="PROGRAMMED CELL DEATH PROTEIN 5"/>
    <property type="match status" value="1"/>
</dbReference>
<dbReference type="PIRSF" id="PIRSF015730">
    <property type="entry name" value="TFAR19"/>
    <property type="match status" value="1"/>
</dbReference>
<dbReference type="GO" id="GO:0005634">
    <property type="term" value="C:nucleus"/>
    <property type="evidence" value="ECO:0007669"/>
    <property type="project" value="TreeGrafter"/>
</dbReference>
<dbReference type="PANTHER" id="PTHR10840:SF0">
    <property type="entry name" value="PROGRAMMED CELL DEATH PROTEIN 5"/>
    <property type="match status" value="1"/>
</dbReference>
<feature type="region of interest" description="Disordered" evidence="2">
    <location>
        <begin position="119"/>
        <end position="145"/>
    </location>
</feature>
<gene>
    <name evidence="3" type="ORF">ZYGR_0AG00850</name>
</gene>
<proteinExistence type="inferred from homology"/>
<evidence type="ECO:0008006" key="5">
    <source>
        <dbReference type="Google" id="ProtNLM"/>
    </source>
</evidence>
<dbReference type="OrthoDB" id="10252486at2759"/>
<name>A0A1Q3A8P2_ZYGRO</name>
<sequence length="145" mass="15999">MMDPELQALREARLAELKGGNGSAPANGGKPAAPSSGQDSRPVIGTAIAPFLQPQALERLSRVNMVRPDRAQAVEAYLTKLISSGHVPRKITEDEIVQILHGVARQENKSKETTIIFNRRDDDWETDLSADKQKSNESDEDDFFE</sequence>
<comment type="caution">
    <text evidence="3">The sequence shown here is derived from an EMBL/GenBank/DDBJ whole genome shotgun (WGS) entry which is preliminary data.</text>
</comment>
<dbReference type="AlphaFoldDB" id="A0A1Q3A8P2"/>
<organism evidence="3 4">
    <name type="scientific">Zygosaccharomyces rouxii</name>
    <dbReference type="NCBI Taxonomy" id="4956"/>
    <lineage>
        <taxon>Eukaryota</taxon>
        <taxon>Fungi</taxon>
        <taxon>Dikarya</taxon>
        <taxon>Ascomycota</taxon>
        <taxon>Saccharomycotina</taxon>
        <taxon>Saccharomycetes</taxon>
        <taxon>Saccharomycetales</taxon>
        <taxon>Saccharomycetaceae</taxon>
        <taxon>Zygosaccharomyces</taxon>
    </lineage>
</organism>
<reference evidence="3 4" key="1">
    <citation type="submission" date="2016-08" db="EMBL/GenBank/DDBJ databases">
        <title>Draft genome sequence of allopolyploid Zygosaccharomyces rouxii.</title>
        <authorList>
            <person name="Watanabe J."/>
            <person name="Uehara K."/>
            <person name="Mogi Y."/>
            <person name="Tsukioka Y."/>
        </authorList>
    </citation>
    <scope>NUCLEOTIDE SEQUENCE [LARGE SCALE GENOMIC DNA]</scope>
    <source>
        <strain evidence="3 4">NBRC 110957</strain>
    </source>
</reference>
<evidence type="ECO:0000313" key="4">
    <source>
        <dbReference type="Proteomes" id="UP000187013"/>
    </source>
</evidence>